<evidence type="ECO:0000313" key="7">
    <source>
        <dbReference type="EMBL" id="KAA2371220.1"/>
    </source>
</evidence>
<comment type="caution">
    <text evidence="7">The sequence shown here is derived from an EMBL/GenBank/DDBJ whole genome shotgun (WGS) entry which is preliminary data.</text>
</comment>
<dbReference type="PANTHER" id="PTHR43133">
    <property type="entry name" value="RNA POLYMERASE ECF-TYPE SIGMA FACTO"/>
    <property type="match status" value="1"/>
</dbReference>
<evidence type="ECO:0000259" key="5">
    <source>
        <dbReference type="Pfam" id="PF04542"/>
    </source>
</evidence>
<dbReference type="Gene3D" id="1.10.10.10">
    <property type="entry name" value="Winged helix-like DNA-binding domain superfamily/Winged helix DNA-binding domain"/>
    <property type="match status" value="1"/>
</dbReference>
<gene>
    <name evidence="7" type="ORF">F2Y13_04570</name>
</gene>
<feature type="domain" description="RNA polymerase sigma factor 70 region 4 type 2" evidence="6">
    <location>
        <begin position="123"/>
        <end position="172"/>
    </location>
</feature>
<evidence type="ECO:0000313" key="8">
    <source>
        <dbReference type="Proteomes" id="UP000323567"/>
    </source>
</evidence>
<dbReference type="SUPFAM" id="SSF88659">
    <property type="entry name" value="Sigma3 and sigma4 domains of RNA polymerase sigma factors"/>
    <property type="match status" value="1"/>
</dbReference>
<organism evidence="7 8">
    <name type="scientific">Alistipes shahii</name>
    <dbReference type="NCBI Taxonomy" id="328814"/>
    <lineage>
        <taxon>Bacteria</taxon>
        <taxon>Pseudomonadati</taxon>
        <taxon>Bacteroidota</taxon>
        <taxon>Bacteroidia</taxon>
        <taxon>Bacteroidales</taxon>
        <taxon>Rikenellaceae</taxon>
        <taxon>Alistipes</taxon>
    </lineage>
</organism>
<dbReference type="GO" id="GO:0003677">
    <property type="term" value="F:DNA binding"/>
    <property type="evidence" value="ECO:0007669"/>
    <property type="project" value="InterPro"/>
</dbReference>
<dbReference type="EMBL" id="VVXK01000004">
    <property type="protein sequence ID" value="KAA2371220.1"/>
    <property type="molecule type" value="Genomic_DNA"/>
</dbReference>
<feature type="domain" description="RNA polymerase sigma-70 region 2" evidence="5">
    <location>
        <begin position="20"/>
        <end position="82"/>
    </location>
</feature>
<dbReference type="InterPro" id="IPR014327">
    <property type="entry name" value="RNA_pol_sigma70_bacteroid"/>
</dbReference>
<dbReference type="InterPro" id="IPR014284">
    <property type="entry name" value="RNA_pol_sigma-70_dom"/>
</dbReference>
<dbReference type="InterPro" id="IPR007627">
    <property type="entry name" value="RNA_pol_sigma70_r2"/>
</dbReference>
<dbReference type="Gene3D" id="1.10.1740.10">
    <property type="match status" value="1"/>
</dbReference>
<dbReference type="InterPro" id="IPR039425">
    <property type="entry name" value="RNA_pol_sigma-70-like"/>
</dbReference>
<dbReference type="PANTHER" id="PTHR43133:SF46">
    <property type="entry name" value="RNA POLYMERASE SIGMA-70 FACTOR ECF SUBFAMILY"/>
    <property type="match status" value="1"/>
</dbReference>
<evidence type="ECO:0000259" key="6">
    <source>
        <dbReference type="Pfam" id="PF08281"/>
    </source>
</evidence>
<reference evidence="7 8" key="1">
    <citation type="journal article" date="2019" name="Nat. Med.">
        <title>A library of human gut bacterial isolates paired with longitudinal multiomics data enables mechanistic microbiome research.</title>
        <authorList>
            <person name="Poyet M."/>
            <person name="Groussin M."/>
            <person name="Gibbons S.M."/>
            <person name="Avila-Pacheco J."/>
            <person name="Jiang X."/>
            <person name="Kearney S.M."/>
            <person name="Perrotta A.R."/>
            <person name="Berdy B."/>
            <person name="Zhao S."/>
            <person name="Lieberman T.D."/>
            <person name="Swanson P.K."/>
            <person name="Smith M."/>
            <person name="Roesemann S."/>
            <person name="Alexander J.E."/>
            <person name="Rich S.A."/>
            <person name="Livny J."/>
            <person name="Vlamakis H."/>
            <person name="Clish C."/>
            <person name="Bullock K."/>
            <person name="Deik A."/>
            <person name="Scott J."/>
            <person name="Pierce K.A."/>
            <person name="Xavier R.J."/>
            <person name="Alm E.J."/>
        </authorList>
    </citation>
    <scope>NUCLEOTIDE SEQUENCE [LARGE SCALE GENOMIC DNA]</scope>
    <source>
        <strain evidence="7 8">BIOML-A2</strain>
    </source>
</reference>
<evidence type="ECO:0000256" key="3">
    <source>
        <dbReference type="ARBA" id="ARBA00023082"/>
    </source>
</evidence>
<dbReference type="InterPro" id="IPR013249">
    <property type="entry name" value="RNA_pol_sigma70_r4_t2"/>
</dbReference>
<keyword evidence="3" id="KW-0731">Sigma factor</keyword>
<proteinExistence type="inferred from homology"/>
<dbReference type="SUPFAM" id="SSF88946">
    <property type="entry name" value="Sigma2 domain of RNA polymerase sigma factors"/>
    <property type="match status" value="1"/>
</dbReference>
<dbReference type="Proteomes" id="UP000323567">
    <property type="component" value="Unassembled WGS sequence"/>
</dbReference>
<accession>A0A5B3GCM0</accession>
<keyword evidence="2" id="KW-0805">Transcription regulation</keyword>
<evidence type="ECO:0000256" key="2">
    <source>
        <dbReference type="ARBA" id="ARBA00023015"/>
    </source>
</evidence>
<dbReference type="NCBIfam" id="TIGR02937">
    <property type="entry name" value="sigma70-ECF"/>
    <property type="match status" value="1"/>
</dbReference>
<keyword evidence="4" id="KW-0804">Transcription</keyword>
<dbReference type="Pfam" id="PF08281">
    <property type="entry name" value="Sigma70_r4_2"/>
    <property type="match status" value="1"/>
</dbReference>
<dbReference type="CDD" id="cd06171">
    <property type="entry name" value="Sigma70_r4"/>
    <property type="match status" value="1"/>
</dbReference>
<dbReference type="RefSeq" id="WP_149887089.1">
    <property type="nucleotide sequence ID" value="NZ_AP031448.1"/>
</dbReference>
<dbReference type="AlphaFoldDB" id="A0A5B3GCM0"/>
<dbReference type="Pfam" id="PF04542">
    <property type="entry name" value="Sigma70_r2"/>
    <property type="match status" value="1"/>
</dbReference>
<dbReference type="GO" id="GO:0006352">
    <property type="term" value="P:DNA-templated transcription initiation"/>
    <property type="evidence" value="ECO:0007669"/>
    <property type="project" value="InterPro"/>
</dbReference>
<dbReference type="GO" id="GO:0016987">
    <property type="term" value="F:sigma factor activity"/>
    <property type="evidence" value="ECO:0007669"/>
    <property type="project" value="UniProtKB-KW"/>
</dbReference>
<evidence type="ECO:0000256" key="1">
    <source>
        <dbReference type="ARBA" id="ARBA00010641"/>
    </source>
</evidence>
<sequence>MADVKTGSISSTEFGKLFFEFKPRFIALAYRYVRDRETAEDLVSDSFMTFWEMHETLPADINVPAYILTSVKNRCLNHLNAQIRHRKAEQDMHSTLTRRLQADVRSLSACDPDLLFSEEIRAILKQAVRKMPKMTRSVFLLSRIRNMTYSEIAAELGISVSHVNFEIRRALNLMRSELKDYLPAVLITLILSSRW</sequence>
<dbReference type="InterPro" id="IPR036388">
    <property type="entry name" value="WH-like_DNA-bd_sf"/>
</dbReference>
<protein>
    <submittedName>
        <fullName evidence="7">RNA polymerase sigma-70 factor</fullName>
    </submittedName>
</protein>
<dbReference type="NCBIfam" id="TIGR02985">
    <property type="entry name" value="Sig70_bacteroi1"/>
    <property type="match status" value="1"/>
</dbReference>
<evidence type="ECO:0000256" key="4">
    <source>
        <dbReference type="ARBA" id="ARBA00023163"/>
    </source>
</evidence>
<comment type="similarity">
    <text evidence="1">Belongs to the sigma-70 factor family. ECF subfamily.</text>
</comment>
<dbReference type="InterPro" id="IPR013325">
    <property type="entry name" value="RNA_pol_sigma_r2"/>
</dbReference>
<name>A0A5B3GCM0_9BACT</name>
<dbReference type="InterPro" id="IPR013324">
    <property type="entry name" value="RNA_pol_sigma_r3/r4-like"/>
</dbReference>